<proteinExistence type="predicted"/>
<accession>A0A9P7RVT4</accession>
<name>A0A9P7RVT4_9AGAR</name>
<evidence type="ECO:0000313" key="1">
    <source>
        <dbReference type="EMBL" id="KAG7090126.1"/>
    </source>
</evidence>
<dbReference type="KEGG" id="more:E1B28_011735"/>
<dbReference type="Proteomes" id="UP001049176">
    <property type="component" value="Chromosome 7"/>
</dbReference>
<evidence type="ECO:0000313" key="2">
    <source>
        <dbReference type="Proteomes" id="UP001049176"/>
    </source>
</evidence>
<reference evidence="1" key="1">
    <citation type="journal article" date="2021" name="Genome Biol. Evol.">
        <title>The assembled and annotated genome of the fairy-ring fungus Marasmius oreades.</title>
        <authorList>
            <person name="Hiltunen M."/>
            <person name="Ament-Velasquez S.L."/>
            <person name="Johannesson H."/>
        </authorList>
    </citation>
    <scope>NUCLEOTIDE SEQUENCE</scope>
    <source>
        <strain evidence="1">03SP1</strain>
    </source>
</reference>
<dbReference type="AlphaFoldDB" id="A0A9P7RVT4"/>
<keyword evidence="2" id="KW-1185">Reference proteome</keyword>
<protein>
    <submittedName>
        <fullName evidence="1">Uncharacterized protein</fullName>
    </submittedName>
</protein>
<gene>
    <name evidence="1" type="ORF">E1B28_011735</name>
</gene>
<dbReference type="OrthoDB" id="2983964at2759"/>
<dbReference type="GeneID" id="66080810"/>
<organism evidence="1 2">
    <name type="scientific">Marasmius oreades</name>
    <name type="common">fairy-ring Marasmius</name>
    <dbReference type="NCBI Taxonomy" id="181124"/>
    <lineage>
        <taxon>Eukaryota</taxon>
        <taxon>Fungi</taxon>
        <taxon>Dikarya</taxon>
        <taxon>Basidiomycota</taxon>
        <taxon>Agaricomycotina</taxon>
        <taxon>Agaricomycetes</taxon>
        <taxon>Agaricomycetidae</taxon>
        <taxon>Agaricales</taxon>
        <taxon>Marasmiineae</taxon>
        <taxon>Marasmiaceae</taxon>
        <taxon>Marasmius</taxon>
    </lineage>
</organism>
<sequence>MSDDHRPTMNVLAGASRVKIGRANFSTVGRDQYNDCTVHQTIIQTQYKKRKIGRYLPELSEFTEIKRGDIYKSKDVCYSWRLRSNGKDDTEAAVFHAEINIIGSFGQKKFTVKTYRGQNAIKEWRRDFLRCSQDWRGDIPLFGYNQSSVPSLIFCGELVPVAHVEGGLRHVGLYYIELLRFSLGCSRNELWMDPSQGKFCRGPIGPQCHEWRDDDFDITVPSDLDFLKEDVVIRYFSSIQDDRRFLGALTNSCHAERPENIPAADYTQVISGLTNSIIALSQNARWWSWKDCLGNREVMPDGATRFCLRDDRSKIEVDSVNERYPWLSQALSVFHAHNIPLDEDLSSYKLVYSYFRLTGAFQKSKNKRQRRCLCPTIYLFFRPSPYPLYHWSFDPTGQTPFSPDMCKYLGLPFKLTLQVTHCQKSWPTKIYKAVHAHQIARGFDPNTTDFARYLGWPRIFEIVPVDNRIQGIVNSEQQEIPAQSEGLPLPAVNGMQDGSERVPELNVSCDGQVQVQDPDEPDEPDGSFTLDLLFYEIQDQGYQDVHDPRSGVNTASTRTAVGTTRKRSQLYGFFTPFIRGVRSLSCSNPDCSVT</sequence>
<dbReference type="EMBL" id="CM032187">
    <property type="protein sequence ID" value="KAG7090126.1"/>
    <property type="molecule type" value="Genomic_DNA"/>
</dbReference>
<dbReference type="RefSeq" id="XP_043006596.1">
    <property type="nucleotide sequence ID" value="XM_043160812.1"/>
</dbReference>
<comment type="caution">
    <text evidence="1">The sequence shown here is derived from an EMBL/GenBank/DDBJ whole genome shotgun (WGS) entry which is preliminary data.</text>
</comment>